<organism evidence="2 3">
    <name type="scientific">Pogonophryne albipinna</name>
    <dbReference type="NCBI Taxonomy" id="1090488"/>
    <lineage>
        <taxon>Eukaryota</taxon>
        <taxon>Metazoa</taxon>
        <taxon>Chordata</taxon>
        <taxon>Craniata</taxon>
        <taxon>Vertebrata</taxon>
        <taxon>Euteleostomi</taxon>
        <taxon>Actinopterygii</taxon>
        <taxon>Neopterygii</taxon>
        <taxon>Teleostei</taxon>
        <taxon>Neoteleostei</taxon>
        <taxon>Acanthomorphata</taxon>
        <taxon>Eupercaria</taxon>
        <taxon>Perciformes</taxon>
        <taxon>Notothenioidei</taxon>
        <taxon>Pogonophryne</taxon>
    </lineage>
</organism>
<dbReference type="EMBL" id="JAPTMU010000006">
    <property type="protein sequence ID" value="KAJ4942324.1"/>
    <property type="molecule type" value="Genomic_DNA"/>
</dbReference>
<name>A0AAD6FPN4_9TELE</name>
<keyword evidence="3" id="KW-1185">Reference proteome</keyword>
<feature type="region of interest" description="Disordered" evidence="1">
    <location>
        <begin position="30"/>
        <end position="60"/>
    </location>
</feature>
<reference evidence="2" key="1">
    <citation type="submission" date="2022-11" db="EMBL/GenBank/DDBJ databases">
        <title>Chromosome-level genome of Pogonophryne albipinna.</title>
        <authorList>
            <person name="Jo E."/>
        </authorList>
    </citation>
    <scope>NUCLEOTIDE SEQUENCE</scope>
    <source>
        <strain evidence="2">SGF0006</strain>
        <tissue evidence="2">Muscle</tissue>
    </source>
</reference>
<feature type="compositionally biased region" description="Polar residues" evidence="1">
    <location>
        <begin position="30"/>
        <end position="46"/>
    </location>
</feature>
<sequence>TDTSEDHFITPSATYMTYNFVKNSVPRSAVNHSISQRSPDQNQSTYEARLEAQTDAPRGGEEGLCLSRLEKVDICCWQEPLLRILR</sequence>
<accession>A0AAD6FPN4</accession>
<evidence type="ECO:0000256" key="1">
    <source>
        <dbReference type="SAM" id="MobiDB-lite"/>
    </source>
</evidence>
<evidence type="ECO:0000313" key="2">
    <source>
        <dbReference type="EMBL" id="KAJ4942324.1"/>
    </source>
</evidence>
<comment type="caution">
    <text evidence="2">The sequence shown here is derived from an EMBL/GenBank/DDBJ whole genome shotgun (WGS) entry which is preliminary data.</text>
</comment>
<proteinExistence type="predicted"/>
<evidence type="ECO:0000313" key="3">
    <source>
        <dbReference type="Proteomes" id="UP001219934"/>
    </source>
</evidence>
<feature type="non-terminal residue" evidence="2">
    <location>
        <position position="86"/>
    </location>
</feature>
<dbReference type="Proteomes" id="UP001219934">
    <property type="component" value="Unassembled WGS sequence"/>
</dbReference>
<feature type="non-terminal residue" evidence="2">
    <location>
        <position position="1"/>
    </location>
</feature>
<gene>
    <name evidence="2" type="ORF">JOQ06_012190</name>
</gene>
<dbReference type="AlphaFoldDB" id="A0AAD6FPN4"/>
<protein>
    <submittedName>
        <fullName evidence="2">Uncharacterized protein</fullName>
    </submittedName>
</protein>